<dbReference type="PROSITE" id="PS50082">
    <property type="entry name" value="WD_REPEATS_2"/>
    <property type="match status" value="5"/>
</dbReference>
<dbReference type="SMART" id="SM00256">
    <property type="entry name" value="FBOX"/>
    <property type="match status" value="1"/>
</dbReference>
<proteinExistence type="predicted"/>
<organism evidence="6 7">
    <name type="scientific">Rhizophlyctis rosea</name>
    <dbReference type="NCBI Taxonomy" id="64517"/>
    <lineage>
        <taxon>Eukaryota</taxon>
        <taxon>Fungi</taxon>
        <taxon>Fungi incertae sedis</taxon>
        <taxon>Chytridiomycota</taxon>
        <taxon>Chytridiomycota incertae sedis</taxon>
        <taxon>Chytridiomycetes</taxon>
        <taxon>Rhizophlyctidales</taxon>
        <taxon>Rhizophlyctidaceae</taxon>
        <taxon>Rhizophlyctis</taxon>
    </lineage>
</organism>
<dbReference type="GO" id="GO:0016874">
    <property type="term" value="F:ligase activity"/>
    <property type="evidence" value="ECO:0007669"/>
    <property type="project" value="UniProtKB-KW"/>
</dbReference>
<gene>
    <name evidence="6" type="primary">CDC4</name>
    <name evidence="6" type="ORF">HK097_007871</name>
</gene>
<dbReference type="InterPro" id="IPR001810">
    <property type="entry name" value="F-box_dom"/>
</dbReference>
<dbReference type="SMART" id="SM00564">
    <property type="entry name" value="PQQ"/>
    <property type="match status" value="3"/>
</dbReference>
<dbReference type="Pfam" id="PF12937">
    <property type="entry name" value="F-box-like"/>
    <property type="match status" value="1"/>
</dbReference>
<feature type="repeat" description="WD" evidence="3">
    <location>
        <begin position="599"/>
        <end position="638"/>
    </location>
</feature>
<feature type="repeat" description="WD" evidence="3">
    <location>
        <begin position="720"/>
        <end position="759"/>
    </location>
</feature>
<evidence type="ECO:0000313" key="7">
    <source>
        <dbReference type="Proteomes" id="UP001212841"/>
    </source>
</evidence>
<dbReference type="PANTHER" id="PTHR14604">
    <property type="entry name" value="WD40 REPEAT PF20"/>
    <property type="match status" value="1"/>
</dbReference>
<feature type="compositionally biased region" description="Polar residues" evidence="4">
    <location>
        <begin position="168"/>
        <end position="177"/>
    </location>
</feature>
<dbReference type="PROSITE" id="PS50181">
    <property type="entry name" value="FBOX"/>
    <property type="match status" value="1"/>
</dbReference>
<dbReference type="PANTHER" id="PTHR14604:SF4">
    <property type="entry name" value="F-BOX DOMAIN-CONTAINING PROTEIN"/>
    <property type="match status" value="1"/>
</dbReference>
<dbReference type="SMART" id="SM00320">
    <property type="entry name" value="WD40"/>
    <property type="match status" value="7"/>
</dbReference>
<evidence type="ECO:0000256" key="3">
    <source>
        <dbReference type="PROSITE-ProRule" id="PRU00221"/>
    </source>
</evidence>
<name>A0AAD5SB03_9FUNG</name>
<feature type="repeat" description="WD" evidence="3">
    <location>
        <begin position="802"/>
        <end position="831"/>
    </location>
</feature>
<feature type="compositionally biased region" description="Polar residues" evidence="4">
    <location>
        <begin position="32"/>
        <end position="50"/>
    </location>
</feature>
<keyword evidence="7" id="KW-1185">Reference proteome</keyword>
<evidence type="ECO:0000256" key="4">
    <source>
        <dbReference type="SAM" id="MobiDB-lite"/>
    </source>
</evidence>
<dbReference type="PROSITE" id="PS50294">
    <property type="entry name" value="WD_REPEATS_REGION"/>
    <property type="match status" value="4"/>
</dbReference>
<feature type="region of interest" description="Disordered" evidence="4">
    <location>
        <begin position="137"/>
        <end position="191"/>
    </location>
</feature>
<evidence type="ECO:0000259" key="5">
    <source>
        <dbReference type="PROSITE" id="PS50181"/>
    </source>
</evidence>
<feature type="non-terminal residue" evidence="6">
    <location>
        <position position="955"/>
    </location>
</feature>
<evidence type="ECO:0000256" key="1">
    <source>
        <dbReference type="ARBA" id="ARBA00022574"/>
    </source>
</evidence>
<feature type="compositionally biased region" description="Low complexity" evidence="4">
    <location>
        <begin position="695"/>
        <end position="714"/>
    </location>
</feature>
<reference evidence="6" key="1">
    <citation type="submission" date="2020-05" db="EMBL/GenBank/DDBJ databases">
        <title>Phylogenomic resolution of chytrid fungi.</title>
        <authorList>
            <person name="Stajich J.E."/>
            <person name="Amses K."/>
            <person name="Simmons R."/>
            <person name="Seto K."/>
            <person name="Myers J."/>
            <person name="Bonds A."/>
            <person name="Quandt C.A."/>
            <person name="Barry K."/>
            <person name="Liu P."/>
            <person name="Grigoriev I."/>
            <person name="Longcore J.E."/>
            <person name="James T.Y."/>
        </authorList>
    </citation>
    <scope>NUCLEOTIDE SEQUENCE</scope>
    <source>
        <strain evidence="6">JEL0318</strain>
    </source>
</reference>
<accession>A0AAD5SB03</accession>
<sequence length="955" mass="104043">MQSSPSISSPLRGNASSSSKTPSPQHAYGDGSSPTLSASGSKSGTSRTTAAQFALAPHSVTTTVVTTTTTTTTAYPPLYIPPAPQAGSSHDYPLAHTPTPPVLKKFCFDLNGVPTHFRELDLLDSEIEKNFGSVRKPGASVSVKTTTTTKSGSPSHLSLPASIHRSFRSNPFNSPSRRNLRKRTAPGESDEVMTAAEMDYSPVSPNAPGSADGKVRAHKRRLSNNTLPSSGNQSTPQSPRHDIALTPTTPISIPTNQTGIQSPNLPSPRLSPTGNPSSHFPADLLQPMNLSERGTPEPDLSLNDGLGLHRSLHSNHLSPALQQQLELPPGMADSPSLADVPRIIQTFDMLPPPLKSYLLLHLLRRCPFSTLQFISTLILPTLKRDFIGLLPVELSYQILGYLDLKTLGRSSAVSKAWKRVVDGEGAEIALWKKRLQEEGWYHEDEVKKEIRKASHTERKGKGVIELGLDPLKISTSHVTAPPSPPSGPSNDLYDPMDESDDEHFDNSQTSVNGRHQYKQQSPETEEPQPPPHLYKNLFRRHHLIRQNWFRGKYKHISFPGHAHNVVTCLQFDGDKIVSGSDDQTIHIYSTKTGELQQRLEGHEGGVWALQYSGYTLVSGSTDRTVRVWDMETGKCTHLFEGHTSTVRCLMIVSPQKSTDFPGTMEPDVPLIVTGSRDATLRVWRLPDPKRDPEYNPGNNNGSSPPSPDDGPSNPYFMHVLNGHTSSVRAIAGQGNVLVSGSYDTTVRIWDLRTGDAVHVCRGHREKVYSVGYCHELRRAVSGSMDASVRVWCTRTGVGLFVLEGHSSLVGLLELSAQYLVSAAADSTLRIWCPMTGKCLANLTGHAAAITCFHHDPKLNRIVSGSDGGVKVWELSSAGYGNTTNPDQYAKVASGLAYTQGPNGPEPVHGRFIKDLVGSVAGVWRVKMDERRLVCAVQKEGSATWFEVLDFGDGVD</sequence>
<feature type="compositionally biased region" description="Polar residues" evidence="4">
    <location>
        <begin position="223"/>
        <end position="238"/>
    </location>
</feature>
<feature type="domain" description="F-box" evidence="5">
    <location>
        <begin position="384"/>
        <end position="434"/>
    </location>
</feature>
<dbReference type="InterPro" id="IPR036047">
    <property type="entry name" value="F-box-like_dom_sf"/>
</dbReference>
<dbReference type="EMBL" id="JADGJD010000429">
    <property type="protein sequence ID" value="KAJ3051144.1"/>
    <property type="molecule type" value="Genomic_DNA"/>
</dbReference>
<dbReference type="InterPro" id="IPR020472">
    <property type="entry name" value="WD40_PAC1"/>
</dbReference>
<evidence type="ECO:0000256" key="2">
    <source>
        <dbReference type="ARBA" id="ARBA00022737"/>
    </source>
</evidence>
<dbReference type="InterPro" id="IPR018391">
    <property type="entry name" value="PQQ_b-propeller_rpt"/>
</dbReference>
<feature type="compositionally biased region" description="Polar residues" evidence="4">
    <location>
        <begin position="1"/>
        <end position="24"/>
    </location>
</feature>
<feature type="compositionally biased region" description="Polar residues" evidence="4">
    <location>
        <begin position="246"/>
        <end position="278"/>
    </location>
</feature>
<feature type="repeat" description="WD" evidence="3">
    <location>
        <begin position="760"/>
        <end position="791"/>
    </location>
</feature>
<feature type="region of interest" description="Disordered" evidence="4">
    <location>
        <begin position="198"/>
        <end position="217"/>
    </location>
</feature>
<dbReference type="PRINTS" id="PR00320">
    <property type="entry name" value="GPROTEINBRPT"/>
</dbReference>
<dbReference type="InterPro" id="IPR036322">
    <property type="entry name" value="WD40_repeat_dom_sf"/>
</dbReference>
<dbReference type="Gene3D" id="1.20.1280.50">
    <property type="match status" value="1"/>
</dbReference>
<keyword evidence="6" id="KW-0436">Ligase</keyword>
<dbReference type="InterPro" id="IPR050995">
    <property type="entry name" value="WD-F-box_domain-protein"/>
</dbReference>
<dbReference type="InterPro" id="IPR015943">
    <property type="entry name" value="WD40/YVTN_repeat-like_dom_sf"/>
</dbReference>
<evidence type="ECO:0000313" key="6">
    <source>
        <dbReference type="EMBL" id="KAJ3051144.1"/>
    </source>
</evidence>
<dbReference type="AlphaFoldDB" id="A0AAD5SB03"/>
<protein>
    <submittedName>
        <fullName evidence="6">SCF ubiquitin ligase complex subunit cdc4</fullName>
    </submittedName>
</protein>
<feature type="compositionally biased region" description="Acidic residues" evidence="4">
    <location>
        <begin position="494"/>
        <end position="503"/>
    </location>
</feature>
<feature type="region of interest" description="Disordered" evidence="4">
    <location>
        <begin position="1"/>
        <end position="50"/>
    </location>
</feature>
<dbReference type="PROSITE" id="PS00678">
    <property type="entry name" value="WD_REPEATS_1"/>
    <property type="match status" value="2"/>
</dbReference>
<dbReference type="InterPro" id="IPR001680">
    <property type="entry name" value="WD40_rpt"/>
</dbReference>
<dbReference type="Gene3D" id="2.130.10.10">
    <property type="entry name" value="YVTN repeat-like/Quinoprotein amine dehydrogenase"/>
    <property type="match status" value="1"/>
</dbReference>
<keyword evidence="2" id="KW-0677">Repeat</keyword>
<feature type="region of interest" description="Disordered" evidence="4">
    <location>
        <begin position="686"/>
        <end position="714"/>
    </location>
</feature>
<comment type="caution">
    <text evidence="6">The sequence shown here is derived from an EMBL/GenBank/DDBJ whole genome shotgun (WGS) entry which is preliminary data.</text>
</comment>
<dbReference type="SUPFAM" id="SSF50978">
    <property type="entry name" value="WD40 repeat-like"/>
    <property type="match status" value="1"/>
</dbReference>
<dbReference type="CDD" id="cd00200">
    <property type="entry name" value="WD40"/>
    <property type="match status" value="1"/>
</dbReference>
<feature type="repeat" description="WD" evidence="3">
    <location>
        <begin position="666"/>
        <end position="685"/>
    </location>
</feature>
<feature type="compositionally biased region" description="Low complexity" evidence="4">
    <location>
        <begin position="140"/>
        <end position="155"/>
    </location>
</feature>
<dbReference type="Pfam" id="PF00400">
    <property type="entry name" value="WD40"/>
    <property type="match status" value="7"/>
</dbReference>
<dbReference type="InterPro" id="IPR019775">
    <property type="entry name" value="WD40_repeat_CS"/>
</dbReference>
<keyword evidence="1 3" id="KW-0853">WD repeat</keyword>
<dbReference type="Proteomes" id="UP001212841">
    <property type="component" value="Unassembled WGS sequence"/>
</dbReference>
<feature type="region of interest" description="Disordered" evidence="4">
    <location>
        <begin position="222"/>
        <end position="307"/>
    </location>
</feature>
<dbReference type="SUPFAM" id="SSF81383">
    <property type="entry name" value="F-box domain"/>
    <property type="match status" value="1"/>
</dbReference>
<feature type="region of interest" description="Disordered" evidence="4">
    <location>
        <begin position="474"/>
        <end position="533"/>
    </location>
</feature>